<dbReference type="AlphaFoldDB" id="A0A4R6BHZ9"/>
<dbReference type="OrthoDB" id="2416557at2"/>
<keyword evidence="2" id="KW-1185">Reference proteome</keyword>
<evidence type="ECO:0008006" key="3">
    <source>
        <dbReference type="Google" id="ProtNLM"/>
    </source>
</evidence>
<dbReference type="RefSeq" id="WP_133430501.1">
    <property type="nucleotide sequence ID" value="NZ_BMCC01000005.1"/>
</dbReference>
<reference evidence="1 2" key="1">
    <citation type="submission" date="2019-01" db="EMBL/GenBank/DDBJ databases">
        <title>Draft genome sequences of the type strains of six Macrococcus species.</title>
        <authorList>
            <person name="Mazhar S."/>
            <person name="Altermann E."/>
            <person name="Hill C."/>
            <person name="Mcauliffe O."/>
        </authorList>
    </citation>
    <scope>NUCLEOTIDE SEQUENCE [LARGE SCALE GENOMIC DNA]</scope>
    <source>
        <strain evidence="1 2">CCM4809</strain>
    </source>
</reference>
<sequence>MKYFWLNCGYNRFNHFEDLMGQVSVFDSSVHFNPSEGYAAFKRAEVGDKVIFYQVQNKIGLLGAGTVIKYEEPKRGQIKIHFKYEEKLLPLDKEYLERSEQLKISLFRMKEQLLNQISEDDYEFIMSLGRGEEKINRYFLMKEMEDFKENESYTIYVKTVNGIERKGFKHYTEMQEGDKVIIYRTAPERGIYGTATIEQPLHKEPIIMGRTDTTAITLKYDGDIQARTIYDLDREPMLRAQYFVDENWNESVTELTKIQYEAMLNPTEAEESPAITSYAEQLAKAAPKKSTVMTYIAGQSKKRDYKLPAKLLHIVINSHYTPQILDLLQLSQDTKHAVADQDWTQGTLYGQCIKENEIVTPKEGLVTAALSRGQSVIIEDIEQIAVRHFKPLLHAAAGKTIELGINETTLGKENATYNLFDDFKLVGVTQMSLDDLKIHFPEDMHAYIKIYQMK</sequence>
<evidence type="ECO:0000313" key="2">
    <source>
        <dbReference type="Proteomes" id="UP000295328"/>
    </source>
</evidence>
<comment type="caution">
    <text evidence="1">The sequence shown here is derived from an EMBL/GenBank/DDBJ whole genome shotgun (WGS) entry which is preliminary data.</text>
</comment>
<accession>A0A4R6BHZ9</accession>
<protein>
    <recommendedName>
        <fullName evidence="3">EVE domain-containing protein</fullName>
    </recommendedName>
</protein>
<dbReference type="Gene3D" id="3.10.590.10">
    <property type="entry name" value="ph1033 like domains"/>
    <property type="match status" value="1"/>
</dbReference>
<gene>
    <name evidence="1" type="ORF">ERX37_09790</name>
</gene>
<name>A0A4R6BHZ9_9STAP</name>
<evidence type="ECO:0000313" key="1">
    <source>
        <dbReference type="EMBL" id="TDM01163.1"/>
    </source>
</evidence>
<dbReference type="EMBL" id="SCWE01000005">
    <property type="protein sequence ID" value="TDM01163.1"/>
    <property type="molecule type" value="Genomic_DNA"/>
</dbReference>
<dbReference type="SUPFAM" id="SSF88697">
    <property type="entry name" value="PUA domain-like"/>
    <property type="match status" value="2"/>
</dbReference>
<dbReference type="Proteomes" id="UP000295328">
    <property type="component" value="Unassembled WGS sequence"/>
</dbReference>
<proteinExistence type="predicted"/>
<organism evidence="1 2">
    <name type="scientific">Macrococcus hajekii</name>
    <dbReference type="NCBI Taxonomy" id="198482"/>
    <lineage>
        <taxon>Bacteria</taxon>
        <taxon>Bacillati</taxon>
        <taxon>Bacillota</taxon>
        <taxon>Bacilli</taxon>
        <taxon>Bacillales</taxon>
        <taxon>Staphylococcaceae</taxon>
        <taxon>Macrococcus</taxon>
    </lineage>
</organism>
<dbReference type="InterPro" id="IPR015947">
    <property type="entry name" value="PUA-like_sf"/>
</dbReference>